<name>M2T8I2_9SPHN</name>
<comment type="subcellular location">
    <subcellularLocation>
        <location evidence="1">Cell membrane</location>
        <topology evidence="1">Multi-pass membrane protein</topology>
    </subcellularLocation>
</comment>
<dbReference type="PATRIC" id="fig|1234595.3.peg.1857"/>
<evidence type="ECO:0000256" key="5">
    <source>
        <dbReference type="ARBA" id="ARBA00023136"/>
    </source>
</evidence>
<dbReference type="RefSeq" id="WP_008602140.1">
    <property type="nucleotide sequence ID" value="NZ_AMRV01000005.1"/>
</dbReference>
<dbReference type="PANTHER" id="PTHR43124:SF3">
    <property type="entry name" value="CHLORAMPHENICOL EFFLUX PUMP RV0191"/>
    <property type="match status" value="1"/>
</dbReference>
<protein>
    <submittedName>
        <fullName evidence="8">MFS permease</fullName>
    </submittedName>
</protein>
<feature type="transmembrane region" description="Helical" evidence="6">
    <location>
        <begin position="373"/>
        <end position="393"/>
    </location>
</feature>
<dbReference type="SUPFAM" id="SSF103473">
    <property type="entry name" value="MFS general substrate transporter"/>
    <property type="match status" value="1"/>
</dbReference>
<accession>M2T8I2</accession>
<evidence type="ECO:0000256" key="2">
    <source>
        <dbReference type="ARBA" id="ARBA00022475"/>
    </source>
</evidence>
<dbReference type="InterPro" id="IPR050189">
    <property type="entry name" value="MFS_Efflux_Transporters"/>
</dbReference>
<dbReference type="Pfam" id="PF07690">
    <property type="entry name" value="MFS_1"/>
    <property type="match status" value="1"/>
</dbReference>
<feature type="domain" description="Major facilitator superfamily (MFS) profile" evidence="7">
    <location>
        <begin position="21"/>
        <end position="395"/>
    </location>
</feature>
<evidence type="ECO:0000313" key="8">
    <source>
        <dbReference type="EMBL" id="EMD82814.1"/>
    </source>
</evidence>
<feature type="transmembrane region" description="Helical" evidence="6">
    <location>
        <begin position="173"/>
        <end position="195"/>
    </location>
</feature>
<dbReference type="PROSITE" id="PS50850">
    <property type="entry name" value="MFS"/>
    <property type="match status" value="1"/>
</dbReference>
<gene>
    <name evidence="8" type="ORF">C725_1854</name>
</gene>
<evidence type="ECO:0000313" key="9">
    <source>
        <dbReference type="Proteomes" id="UP000011717"/>
    </source>
</evidence>
<dbReference type="OrthoDB" id="9788453at2"/>
<feature type="transmembrane region" description="Helical" evidence="6">
    <location>
        <begin position="279"/>
        <end position="299"/>
    </location>
</feature>
<proteinExistence type="predicted"/>
<feature type="transmembrane region" description="Helical" evidence="6">
    <location>
        <begin position="119"/>
        <end position="137"/>
    </location>
</feature>
<evidence type="ECO:0000256" key="6">
    <source>
        <dbReference type="SAM" id="Phobius"/>
    </source>
</evidence>
<comment type="caution">
    <text evidence="8">The sequence shown here is derived from an EMBL/GenBank/DDBJ whole genome shotgun (WGS) entry which is preliminary data.</text>
</comment>
<feature type="transmembrane region" description="Helical" evidence="6">
    <location>
        <begin position="346"/>
        <end position="367"/>
    </location>
</feature>
<keyword evidence="9" id="KW-1185">Reference proteome</keyword>
<evidence type="ECO:0000256" key="4">
    <source>
        <dbReference type="ARBA" id="ARBA00022989"/>
    </source>
</evidence>
<dbReference type="GO" id="GO:0022857">
    <property type="term" value="F:transmembrane transporter activity"/>
    <property type="evidence" value="ECO:0007669"/>
    <property type="project" value="InterPro"/>
</dbReference>
<dbReference type="Gene3D" id="1.20.1250.20">
    <property type="entry name" value="MFS general substrate transporter like domains"/>
    <property type="match status" value="2"/>
</dbReference>
<keyword evidence="2" id="KW-1003">Cell membrane</keyword>
<dbReference type="Proteomes" id="UP000011717">
    <property type="component" value="Unassembled WGS sequence"/>
</dbReference>
<dbReference type="InterPro" id="IPR020846">
    <property type="entry name" value="MFS_dom"/>
</dbReference>
<feature type="transmembrane region" description="Helical" evidence="6">
    <location>
        <begin position="87"/>
        <end position="113"/>
    </location>
</feature>
<keyword evidence="3 6" id="KW-0812">Transmembrane</keyword>
<evidence type="ECO:0000259" key="7">
    <source>
        <dbReference type="PROSITE" id="PS50850"/>
    </source>
</evidence>
<evidence type="ECO:0000256" key="3">
    <source>
        <dbReference type="ARBA" id="ARBA00022692"/>
    </source>
</evidence>
<dbReference type="InterPro" id="IPR011701">
    <property type="entry name" value="MFS"/>
</dbReference>
<feature type="transmembrane region" description="Helical" evidence="6">
    <location>
        <begin position="61"/>
        <end position="80"/>
    </location>
</feature>
<keyword evidence="5 6" id="KW-0472">Membrane</keyword>
<dbReference type="EMBL" id="AMRV01000005">
    <property type="protein sequence ID" value="EMD82814.1"/>
    <property type="molecule type" value="Genomic_DNA"/>
</dbReference>
<feature type="transmembrane region" description="Helical" evidence="6">
    <location>
        <begin position="216"/>
        <end position="241"/>
    </location>
</feature>
<organism evidence="8 9">
    <name type="scientific">Pacificimonas flava</name>
    <dbReference type="NCBI Taxonomy" id="1234595"/>
    <lineage>
        <taxon>Bacteria</taxon>
        <taxon>Pseudomonadati</taxon>
        <taxon>Pseudomonadota</taxon>
        <taxon>Alphaproteobacteria</taxon>
        <taxon>Sphingomonadales</taxon>
        <taxon>Sphingosinicellaceae</taxon>
        <taxon>Pacificimonas</taxon>
    </lineage>
</organism>
<dbReference type="CDD" id="cd17324">
    <property type="entry name" value="MFS_NepI_like"/>
    <property type="match status" value="1"/>
</dbReference>
<dbReference type="InterPro" id="IPR036259">
    <property type="entry name" value="MFS_trans_sf"/>
</dbReference>
<dbReference type="GO" id="GO:0005886">
    <property type="term" value="C:plasma membrane"/>
    <property type="evidence" value="ECO:0007669"/>
    <property type="project" value="UniProtKB-SubCell"/>
</dbReference>
<reference evidence="8 9" key="1">
    <citation type="journal article" date="2013" name="Genome Announc.">
        <title>Draft Genome Sequence of Strain JLT2015T, Belonging to the Family Sphingomonadaceae of the Alphaproteobacteria.</title>
        <authorList>
            <person name="Tang K."/>
            <person name="Liu K."/>
            <person name="Li S."/>
            <person name="Jiao N."/>
        </authorList>
    </citation>
    <scope>NUCLEOTIDE SEQUENCE [LARGE SCALE GENOMIC DNA]</scope>
    <source>
        <strain evidence="8 9">JLT2015</strain>
    </source>
</reference>
<feature type="transmembrane region" description="Helical" evidence="6">
    <location>
        <begin position="253"/>
        <end position="272"/>
    </location>
</feature>
<dbReference type="PANTHER" id="PTHR43124">
    <property type="entry name" value="PURINE EFFLUX PUMP PBUE"/>
    <property type="match status" value="1"/>
</dbReference>
<dbReference type="AlphaFoldDB" id="M2T8I2"/>
<evidence type="ECO:0000256" key="1">
    <source>
        <dbReference type="ARBA" id="ARBA00004651"/>
    </source>
</evidence>
<feature type="transmembrane region" description="Helical" evidence="6">
    <location>
        <begin position="149"/>
        <end position="167"/>
    </location>
</feature>
<feature type="transmembrane region" description="Helical" evidence="6">
    <location>
        <begin position="305"/>
        <end position="325"/>
    </location>
</feature>
<keyword evidence="4 6" id="KW-1133">Transmembrane helix</keyword>
<sequence>MSGLAASGASSVDGGQRTSLALLSLSLGGFAIGTTEFAAMSLVPQIAAAFAIDEPAAGHVISVYALGVVVGAPIIAALGARLPKKALLIGLMAMFALGNAASAAAPTLGWMLIFRFLSGLPHGAFFGVGALVAARIVPPGQRARAIARMMLGLTFATIIGVPLANAIGQALGWRWAFVIVAALAVLTMIMLLRFAPAIAADTQASPMRELGALKKLQVWLTLGTGAIGFGGLFCVYTYLASTLTEVTGVSGDMVPLALALFGIGMTIGTLLCAWGADRAVMTTAGITLAFSAVALLFYGWAAQDLWSICLIVVLIGMGGGLGTVLQTRLMDVAGEAQTLAAALNHSAFNTANALGPWAGGLAIAAGYGWTSTGWVGAALALGGLLIWGVSRLLDRR</sequence>